<evidence type="ECO:0000313" key="4">
    <source>
        <dbReference type="EMBL" id="TDN60459.1"/>
    </source>
</evidence>
<protein>
    <submittedName>
        <fullName evidence="4">Ribosomal protein S18 acetylase RimI-like enzyme</fullName>
    </submittedName>
</protein>
<dbReference type="OrthoDB" id="9789605at2"/>
<proteinExistence type="predicted"/>
<keyword evidence="5" id="KW-1185">Reference proteome</keyword>
<accession>A0A4R6EMN2</accession>
<evidence type="ECO:0000256" key="1">
    <source>
        <dbReference type="ARBA" id="ARBA00022679"/>
    </source>
</evidence>
<dbReference type="Gene3D" id="3.40.630.30">
    <property type="match status" value="1"/>
</dbReference>
<organism evidence="4 5">
    <name type="scientific">Scandinavium goeteborgense</name>
    <dbReference type="NCBI Taxonomy" id="1851514"/>
    <lineage>
        <taxon>Bacteria</taxon>
        <taxon>Pseudomonadati</taxon>
        <taxon>Pseudomonadota</taxon>
        <taxon>Gammaproteobacteria</taxon>
        <taxon>Enterobacterales</taxon>
        <taxon>Enterobacteriaceae</taxon>
        <taxon>Scandinavium</taxon>
    </lineage>
</organism>
<dbReference type="GO" id="GO:0005840">
    <property type="term" value="C:ribosome"/>
    <property type="evidence" value="ECO:0007669"/>
    <property type="project" value="UniProtKB-KW"/>
</dbReference>
<evidence type="ECO:0000256" key="2">
    <source>
        <dbReference type="ARBA" id="ARBA00023315"/>
    </source>
</evidence>
<keyword evidence="1" id="KW-0808">Transferase</keyword>
<sequence>MIIRPGHPSDRPFLRTLYLHARKISWPWADSSDWQLEDFDAATLDETVWVAEIDGHRVGFASVWERDNFLHNLFVDPDWQGQGVGAALLEQVQTTFTSTGALKCLIQNEQALTFYHHHGWHTEARGASPDGDYWLLHYRLR</sequence>
<dbReference type="PANTHER" id="PTHR43877">
    <property type="entry name" value="AMINOALKYLPHOSPHONATE N-ACETYLTRANSFERASE-RELATED-RELATED"/>
    <property type="match status" value="1"/>
</dbReference>
<gene>
    <name evidence="4" type="ORF">EC847_10231</name>
</gene>
<evidence type="ECO:0000259" key="3">
    <source>
        <dbReference type="PROSITE" id="PS51186"/>
    </source>
</evidence>
<dbReference type="GO" id="GO:0016747">
    <property type="term" value="F:acyltransferase activity, transferring groups other than amino-acyl groups"/>
    <property type="evidence" value="ECO:0007669"/>
    <property type="project" value="InterPro"/>
</dbReference>
<feature type="domain" description="N-acetyltransferase" evidence="3">
    <location>
        <begin position="1"/>
        <end position="141"/>
    </location>
</feature>
<keyword evidence="2" id="KW-0012">Acyltransferase</keyword>
<dbReference type="Pfam" id="PF13508">
    <property type="entry name" value="Acetyltransf_7"/>
    <property type="match status" value="1"/>
</dbReference>
<dbReference type="SUPFAM" id="SSF55729">
    <property type="entry name" value="Acyl-CoA N-acyltransferases (Nat)"/>
    <property type="match status" value="1"/>
</dbReference>
<dbReference type="AlphaFoldDB" id="A0A4R6EMN2"/>
<dbReference type="InterPro" id="IPR050832">
    <property type="entry name" value="Bact_Acetyltransf"/>
</dbReference>
<keyword evidence="4" id="KW-0687">Ribonucleoprotein</keyword>
<dbReference type="CDD" id="cd04301">
    <property type="entry name" value="NAT_SF"/>
    <property type="match status" value="1"/>
</dbReference>
<dbReference type="RefSeq" id="WP_133460332.1">
    <property type="nucleotide sequence ID" value="NZ_CACSIW010000002.1"/>
</dbReference>
<dbReference type="InterPro" id="IPR016181">
    <property type="entry name" value="Acyl_CoA_acyltransferase"/>
</dbReference>
<keyword evidence="4" id="KW-0689">Ribosomal protein</keyword>
<dbReference type="Proteomes" id="UP000295530">
    <property type="component" value="Unassembled WGS sequence"/>
</dbReference>
<evidence type="ECO:0000313" key="5">
    <source>
        <dbReference type="Proteomes" id="UP000295530"/>
    </source>
</evidence>
<name>A0A4R6EMN2_SCAGO</name>
<comment type="caution">
    <text evidence="4">The sequence shown here is derived from an EMBL/GenBank/DDBJ whole genome shotgun (WGS) entry which is preliminary data.</text>
</comment>
<dbReference type="InterPro" id="IPR000182">
    <property type="entry name" value="GNAT_dom"/>
</dbReference>
<dbReference type="PROSITE" id="PS51186">
    <property type="entry name" value="GNAT"/>
    <property type="match status" value="1"/>
</dbReference>
<reference evidence="4 5" key="1">
    <citation type="submission" date="2019-03" db="EMBL/GenBank/DDBJ databases">
        <title>Genomic analyses of the natural microbiome of Caenorhabditis elegans.</title>
        <authorList>
            <person name="Samuel B."/>
        </authorList>
    </citation>
    <scope>NUCLEOTIDE SEQUENCE [LARGE SCALE GENOMIC DNA]</scope>
    <source>
        <strain evidence="4 5">BIGb0156</strain>
    </source>
</reference>
<dbReference type="EMBL" id="SNVX01000002">
    <property type="protein sequence ID" value="TDN60459.1"/>
    <property type="molecule type" value="Genomic_DNA"/>
</dbReference>